<evidence type="ECO:0000313" key="3">
    <source>
        <dbReference type="EMBL" id="EAL66552.1"/>
    </source>
</evidence>
<keyword evidence="2" id="KW-0067">ATP-binding</keyword>
<keyword evidence="1" id="KW-0547">Nucleotide-binding</keyword>
<dbReference type="InterPro" id="IPR029047">
    <property type="entry name" value="HSP70_peptide-bd_sf"/>
</dbReference>
<dbReference type="HOGENOM" id="CLU_005965_10_4_1"/>
<sequence length="118" mass="12821">MDIAPISLGIETVGGVMAPLISKGTPIPIKKSQVFSTYQDNHDQVLIKIYEGEHSMTKDNGLLGKFNLSGILPSLKGVPKIEINFKIDVNGILHVTAFDLKSGSEQSITISNDHNRFS</sequence>
<dbReference type="AlphaFoldDB" id="Q54TS8"/>
<dbReference type="PaxDb" id="44689-DDB0204539"/>
<name>Q54TS8_DICDI</name>
<dbReference type="InParanoid" id="Q54TS8"/>
<dbReference type="Proteomes" id="UP000002195">
    <property type="component" value="Unassembled WGS sequence"/>
</dbReference>
<dbReference type="GO" id="GO:0140662">
    <property type="term" value="F:ATP-dependent protein folding chaperone"/>
    <property type="evidence" value="ECO:0007669"/>
    <property type="project" value="InterPro"/>
</dbReference>
<comment type="caution">
    <text evidence="3">The sequence shown here is derived from an EMBL/GenBank/DDBJ whole genome shotgun (WGS) entry which is preliminary data.</text>
</comment>
<dbReference type="GO" id="GO:0005524">
    <property type="term" value="F:ATP binding"/>
    <property type="evidence" value="ECO:0007669"/>
    <property type="project" value="UniProtKB-KW"/>
</dbReference>
<evidence type="ECO:0000313" key="4">
    <source>
        <dbReference type="Proteomes" id="UP000002195"/>
    </source>
</evidence>
<dbReference type="SMR" id="Q54TS8"/>
<dbReference type="GeneID" id="8623123"/>
<reference evidence="3 4" key="1">
    <citation type="journal article" date="2005" name="Nature">
        <title>The genome of the social amoeba Dictyostelium discoideum.</title>
        <authorList>
            <consortium name="The Dictyostelium discoideum Sequencing Consortium"/>
            <person name="Eichinger L."/>
            <person name="Pachebat J.A."/>
            <person name="Glockner G."/>
            <person name="Rajandream M.A."/>
            <person name="Sucgang R."/>
            <person name="Berriman M."/>
            <person name="Song J."/>
            <person name="Olsen R."/>
            <person name="Szafranski K."/>
            <person name="Xu Q."/>
            <person name="Tunggal B."/>
            <person name="Kummerfeld S."/>
            <person name="Madera M."/>
            <person name="Konfortov B.A."/>
            <person name="Rivero F."/>
            <person name="Bankier A.T."/>
            <person name="Lehmann R."/>
            <person name="Hamlin N."/>
            <person name="Davies R."/>
            <person name="Gaudet P."/>
            <person name="Fey P."/>
            <person name="Pilcher K."/>
            <person name="Chen G."/>
            <person name="Saunders D."/>
            <person name="Sodergren E."/>
            <person name="Davis P."/>
            <person name="Kerhornou A."/>
            <person name="Nie X."/>
            <person name="Hall N."/>
            <person name="Anjard C."/>
            <person name="Hemphill L."/>
            <person name="Bason N."/>
            <person name="Farbrother P."/>
            <person name="Desany B."/>
            <person name="Just E."/>
            <person name="Morio T."/>
            <person name="Rost R."/>
            <person name="Churcher C."/>
            <person name="Cooper J."/>
            <person name="Haydock S."/>
            <person name="van Driessche N."/>
            <person name="Cronin A."/>
            <person name="Goodhead I."/>
            <person name="Muzny D."/>
            <person name="Mourier T."/>
            <person name="Pain A."/>
            <person name="Lu M."/>
            <person name="Harper D."/>
            <person name="Lindsay R."/>
            <person name="Hauser H."/>
            <person name="James K."/>
            <person name="Quiles M."/>
            <person name="Madan Babu M."/>
            <person name="Saito T."/>
            <person name="Buchrieser C."/>
            <person name="Wardroper A."/>
            <person name="Felder M."/>
            <person name="Thangavelu M."/>
            <person name="Johnson D."/>
            <person name="Knights A."/>
            <person name="Loulseged H."/>
            <person name="Mungall K."/>
            <person name="Oliver K."/>
            <person name="Price C."/>
            <person name="Quail M.A."/>
            <person name="Urushihara H."/>
            <person name="Hernandez J."/>
            <person name="Rabbinowitsch E."/>
            <person name="Steffen D."/>
            <person name="Sanders M."/>
            <person name="Ma J."/>
            <person name="Kohara Y."/>
            <person name="Sharp S."/>
            <person name="Simmonds M."/>
            <person name="Spiegler S."/>
            <person name="Tivey A."/>
            <person name="Sugano S."/>
            <person name="White B."/>
            <person name="Walker D."/>
            <person name="Woodward J."/>
            <person name="Winckler T."/>
            <person name="Tanaka Y."/>
            <person name="Shaulsky G."/>
            <person name="Schleicher M."/>
            <person name="Weinstock G."/>
            <person name="Rosenthal A."/>
            <person name="Cox E.C."/>
            <person name="Chisholm R.L."/>
            <person name="Gibbs R."/>
            <person name="Loomis W.F."/>
            <person name="Platzer M."/>
            <person name="Kay R.R."/>
            <person name="Williams J."/>
            <person name="Dear P.H."/>
            <person name="Noegel A.A."/>
            <person name="Barrell B."/>
            <person name="Kuspa A."/>
        </authorList>
    </citation>
    <scope>NUCLEOTIDE SEQUENCE [LARGE SCALE GENOMIC DNA]</scope>
    <source>
        <strain evidence="3 4">AX4</strain>
    </source>
</reference>
<dbReference type="VEuPathDB" id="AmoebaDB:DDB_G0281581"/>
<gene>
    <name evidence="3" type="ORF">DDB_G0281581</name>
</gene>
<dbReference type="PANTHER" id="PTHR19375">
    <property type="entry name" value="HEAT SHOCK PROTEIN 70KDA"/>
    <property type="match status" value="1"/>
</dbReference>
<dbReference type="Pfam" id="PF00012">
    <property type="entry name" value="HSP70"/>
    <property type="match status" value="1"/>
</dbReference>
<dbReference type="RefSeq" id="XP_640513.1">
    <property type="nucleotide sequence ID" value="XM_635421.1"/>
</dbReference>
<dbReference type="OMA" id="MTTIMER"/>
<keyword evidence="4" id="KW-1185">Reference proteome</keyword>
<accession>Q54TS8</accession>
<dbReference type="SUPFAM" id="SSF100920">
    <property type="entry name" value="Heat shock protein 70kD (HSP70), peptide-binding domain"/>
    <property type="match status" value="1"/>
</dbReference>
<dbReference type="STRING" id="44689.Q54TS8"/>
<dbReference type="EMBL" id="AAFI02000042">
    <property type="protein sequence ID" value="EAL66552.1"/>
    <property type="molecule type" value="Genomic_DNA"/>
</dbReference>
<dbReference type="InterPro" id="IPR013126">
    <property type="entry name" value="Hsp_70_fam"/>
</dbReference>
<protein>
    <submittedName>
        <fullName evidence="3">Uncharacterized protein</fullName>
    </submittedName>
</protein>
<proteinExistence type="predicted"/>
<dbReference type="KEGG" id="ddi:DDB_G0281581"/>
<evidence type="ECO:0000256" key="2">
    <source>
        <dbReference type="ARBA" id="ARBA00022840"/>
    </source>
</evidence>
<evidence type="ECO:0000256" key="1">
    <source>
        <dbReference type="ARBA" id="ARBA00022741"/>
    </source>
</evidence>
<dbReference type="eggNOG" id="KOG0101">
    <property type="taxonomic scope" value="Eukaryota"/>
</dbReference>
<dbReference type="Gene3D" id="2.60.34.10">
    <property type="entry name" value="Substrate Binding Domain Of DNAk, Chain A, domain 1"/>
    <property type="match status" value="1"/>
</dbReference>
<organism evidence="3 4">
    <name type="scientific">Dictyostelium discoideum</name>
    <name type="common">Social amoeba</name>
    <dbReference type="NCBI Taxonomy" id="44689"/>
    <lineage>
        <taxon>Eukaryota</taxon>
        <taxon>Amoebozoa</taxon>
        <taxon>Evosea</taxon>
        <taxon>Eumycetozoa</taxon>
        <taxon>Dictyostelia</taxon>
        <taxon>Dictyosteliales</taxon>
        <taxon>Dictyosteliaceae</taxon>
        <taxon>Dictyostelium</taxon>
    </lineage>
</organism>